<dbReference type="EMBL" id="JAIZPD010000016">
    <property type="protein sequence ID" value="KAH0958212.1"/>
    <property type="molecule type" value="Genomic_DNA"/>
</dbReference>
<evidence type="ECO:0000259" key="1">
    <source>
        <dbReference type="Pfam" id="PF00144"/>
    </source>
</evidence>
<dbReference type="InterPro" id="IPR001466">
    <property type="entry name" value="Beta-lactam-related"/>
</dbReference>
<dbReference type="PANTHER" id="PTHR22935">
    <property type="entry name" value="PENICILLIN-BINDING PROTEIN"/>
    <property type="match status" value="1"/>
</dbReference>
<organism evidence="3 4">
    <name type="scientific">Hirsutella rhossiliensis</name>
    <dbReference type="NCBI Taxonomy" id="111463"/>
    <lineage>
        <taxon>Eukaryota</taxon>
        <taxon>Fungi</taxon>
        <taxon>Dikarya</taxon>
        <taxon>Ascomycota</taxon>
        <taxon>Pezizomycotina</taxon>
        <taxon>Sordariomycetes</taxon>
        <taxon>Hypocreomycetidae</taxon>
        <taxon>Hypocreales</taxon>
        <taxon>Ophiocordycipitaceae</taxon>
        <taxon>Hirsutella</taxon>
    </lineage>
</organism>
<comment type="caution">
    <text evidence="3">The sequence shown here is derived from an EMBL/GenBank/DDBJ whole genome shotgun (WGS) entry which is preliminary data.</text>
</comment>
<dbReference type="InterPro" id="IPR012338">
    <property type="entry name" value="Beta-lactam/transpept-like"/>
</dbReference>
<dbReference type="RefSeq" id="XP_044715726.1">
    <property type="nucleotide sequence ID" value="XM_044868984.1"/>
</dbReference>
<dbReference type="Pfam" id="PF26335">
    <property type="entry name" value="ARB_00930_C"/>
    <property type="match status" value="1"/>
</dbReference>
<sequence>MYAHQYPLAMLAVASPTSALPVFDQKLLGPAYPAPSYVAADASIRATAADVSAALGRALEGGQTVFGNLTGKSTSLSMTALSALDDSPFVDFHYTARVNLSSESTTRVTAETMYRVGSISKLFTVYALLLHGGAKHWDRPVTDFIPELRDAASKADTELPFEHVQWHDVTVGALASQLSGIGQDYNTDLATESFPWTERGFPPLPQSDIPTCGANSSYRPCSRKEYLEGFIKRHPVLLPYTGPTYSNSAFTILGYVLEAIAASSYTSVLSQDVFQPLGLERTSTDRPCVSGIGVIPRGDSGWNWTLGDDNPNGGLYSSSRDLVTFGRALLTSQQLSPQETRRWMKPQAHTASLSFSVGAPWEIIRTRSQVSSGYVVDLYTKTGSLNQYHSVLVLVPDFQVAFAVLAAGPESGQALHIATETTLQAFLPVMDRLGQGQACHNFCGRYSDGSGSFLVLSTDDNGPGLLVEQWASNGSDMLRTLQAYSDTRKSGIITSVRLYPTMEAVSLGNSTGSRSAAFRAAFKTLPAGYNASIRRIFDPNAEQWIAVDSPEYGRIGLDDFVFHLDSQRNVVAVKPQAVRQTLYKVGSC</sequence>
<protein>
    <submittedName>
        <fullName evidence="3">Beta-lactamase domain-containing protein</fullName>
    </submittedName>
</protein>
<gene>
    <name evidence="3" type="ORF">HRG_10513</name>
</gene>
<feature type="domain" description="Beta-lactamase-related" evidence="1">
    <location>
        <begin position="102"/>
        <end position="414"/>
    </location>
</feature>
<dbReference type="InterPro" id="IPR051478">
    <property type="entry name" value="Beta-lactamase-like_AB/R"/>
</dbReference>
<accession>A0A9P8MS45</accession>
<keyword evidence="4" id="KW-1185">Reference proteome</keyword>
<dbReference type="Proteomes" id="UP000824596">
    <property type="component" value="Unassembled WGS sequence"/>
</dbReference>
<feature type="domain" description="Beta-lactamase-like ARB-00930-like C-terminal" evidence="2">
    <location>
        <begin position="436"/>
        <end position="585"/>
    </location>
</feature>
<dbReference type="Gene3D" id="3.40.710.10">
    <property type="entry name" value="DD-peptidase/beta-lactamase superfamily"/>
    <property type="match status" value="1"/>
</dbReference>
<evidence type="ECO:0000313" key="4">
    <source>
        <dbReference type="Proteomes" id="UP000824596"/>
    </source>
</evidence>
<evidence type="ECO:0000259" key="2">
    <source>
        <dbReference type="Pfam" id="PF26335"/>
    </source>
</evidence>
<dbReference type="Pfam" id="PF00144">
    <property type="entry name" value="Beta-lactamase"/>
    <property type="match status" value="1"/>
</dbReference>
<dbReference type="InterPro" id="IPR058664">
    <property type="entry name" value="ARB_00930-like_C"/>
</dbReference>
<dbReference type="GeneID" id="68359642"/>
<reference evidence="3" key="1">
    <citation type="submission" date="2021-09" db="EMBL/GenBank/DDBJ databases">
        <title>A high-quality genome of the endoparasitic fungus Hirsutella rhossiliensis with a comparison of Hirsutella genomes reveals transposable elements contributing to genome size variation.</title>
        <authorList>
            <person name="Lin R."/>
            <person name="Jiao Y."/>
            <person name="Sun X."/>
            <person name="Ling J."/>
            <person name="Xie B."/>
            <person name="Cheng X."/>
        </authorList>
    </citation>
    <scope>NUCLEOTIDE SEQUENCE</scope>
    <source>
        <strain evidence="3">HR02</strain>
    </source>
</reference>
<dbReference type="SUPFAM" id="SSF56601">
    <property type="entry name" value="beta-lactamase/transpeptidase-like"/>
    <property type="match status" value="1"/>
</dbReference>
<dbReference type="AlphaFoldDB" id="A0A9P8MS45"/>
<name>A0A9P8MS45_9HYPO</name>
<dbReference type="OrthoDB" id="10250282at2759"/>
<dbReference type="PANTHER" id="PTHR22935:SF97">
    <property type="entry name" value="BETA-LACTAMASE-RELATED DOMAIN-CONTAINING PROTEIN"/>
    <property type="match status" value="1"/>
</dbReference>
<evidence type="ECO:0000313" key="3">
    <source>
        <dbReference type="EMBL" id="KAH0958212.1"/>
    </source>
</evidence>
<proteinExistence type="predicted"/>